<organism evidence="2 3">
    <name type="scientific">Geopseudomonas aromaticivorans</name>
    <dbReference type="NCBI Taxonomy" id="2849492"/>
    <lineage>
        <taxon>Bacteria</taxon>
        <taxon>Pseudomonadati</taxon>
        <taxon>Pseudomonadota</taxon>
        <taxon>Gammaproteobacteria</taxon>
        <taxon>Pseudomonadales</taxon>
        <taxon>Pseudomonadaceae</taxon>
        <taxon>Geopseudomonas</taxon>
    </lineage>
</organism>
<evidence type="ECO:0000313" key="2">
    <source>
        <dbReference type="EMBL" id="MBV2134070.1"/>
    </source>
</evidence>
<feature type="compositionally biased region" description="Basic and acidic residues" evidence="1">
    <location>
        <begin position="64"/>
        <end position="75"/>
    </location>
</feature>
<gene>
    <name evidence="2" type="ORF">KRX52_14920</name>
</gene>
<sequence length="106" mass="11681">MRLALKAQNQARATLQTLAELKAPRQVAFVQQANIGHQVQVNNGTTRQPARTRKSAKAPNELLEVEHGERLDTRAKSSTGRTDQAVATLEAEHRPEKPGRQGHSRA</sequence>
<dbReference type="EMBL" id="JAHRGL010000049">
    <property type="protein sequence ID" value="MBV2134070.1"/>
    <property type="molecule type" value="Genomic_DNA"/>
</dbReference>
<evidence type="ECO:0000256" key="1">
    <source>
        <dbReference type="SAM" id="MobiDB-lite"/>
    </source>
</evidence>
<name>A0ABS6MZU7_9GAMM</name>
<proteinExistence type="predicted"/>
<reference evidence="2 3" key="1">
    <citation type="submission" date="2021-06" db="EMBL/GenBank/DDBJ databases">
        <title>Differences between aerobic and microaerobic xylene degrading microbial communities.</title>
        <authorList>
            <person name="Banerjee S."/>
            <person name="Tancsics A."/>
        </authorList>
    </citation>
    <scope>NUCLEOTIDE SEQUENCE [LARGE SCALE GENOMIC DNA]</scope>
    <source>
        <strain evidence="2 3">MAP12</strain>
    </source>
</reference>
<dbReference type="Proteomes" id="UP000813068">
    <property type="component" value="Unassembled WGS sequence"/>
</dbReference>
<keyword evidence="3" id="KW-1185">Reference proteome</keyword>
<feature type="compositionally biased region" description="Polar residues" evidence="1">
    <location>
        <begin position="40"/>
        <end position="49"/>
    </location>
</feature>
<accession>A0ABS6MZU7</accession>
<comment type="caution">
    <text evidence="2">The sequence shown here is derived from an EMBL/GenBank/DDBJ whole genome shotgun (WGS) entry which is preliminary data.</text>
</comment>
<protein>
    <submittedName>
        <fullName evidence="2">Uncharacterized protein</fullName>
    </submittedName>
</protein>
<feature type="compositionally biased region" description="Basic and acidic residues" evidence="1">
    <location>
        <begin position="90"/>
        <end position="99"/>
    </location>
</feature>
<feature type="region of interest" description="Disordered" evidence="1">
    <location>
        <begin position="40"/>
        <end position="106"/>
    </location>
</feature>
<evidence type="ECO:0000313" key="3">
    <source>
        <dbReference type="Proteomes" id="UP000813068"/>
    </source>
</evidence>